<feature type="transmembrane region" description="Helical" evidence="1">
    <location>
        <begin position="20"/>
        <end position="40"/>
    </location>
</feature>
<evidence type="ECO:0008006" key="3">
    <source>
        <dbReference type="Google" id="ProtNLM"/>
    </source>
</evidence>
<keyword evidence="1" id="KW-1133">Transmembrane helix</keyword>
<reference evidence="2" key="1">
    <citation type="submission" date="2024-07" db="EMBL/GenBank/DDBJ databases">
        <title>Complete genome sequence of Verrucomicrobiaceae bacterium NT6N.</title>
        <authorList>
            <person name="Huang C."/>
            <person name="Takami H."/>
            <person name="Hamasaki K."/>
        </authorList>
    </citation>
    <scope>NUCLEOTIDE SEQUENCE</scope>
    <source>
        <strain evidence="2">NT6N</strain>
    </source>
</reference>
<dbReference type="AlphaFoldDB" id="A0AAT9FI28"/>
<keyword evidence="1" id="KW-0472">Membrane</keyword>
<evidence type="ECO:0000256" key="1">
    <source>
        <dbReference type="SAM" id="Phobius"/>
    </source>
</evidence>
<proteinExistence type="predicted"/>
<keyword evidence="1" id="KW-0812">Transmembrane</keyword>
<organism evidence="2">
    <name type="scientific">Oceaniferula spumae</name>
    <dbReference type="NCBI Taxonomy" id="2979115"/>
    <lineage>
        <taxon>Bacteria</taxon>
        <taxon>Pseudomonadati</taxon>
        <taxon>Verrucomicrobiota</taxon>
        <taxon>Verrucomicrobiia</taxon>
        <taxon>Verrucomicrobiales</taxon>
        <taxon>Verrucomicrobiaceae</taxon>
        <taxon>Oceaniferula</taxon>
    </lineage>
</organism>
<accession>A0AAT9FI28</accession>
<sequence>MAALLTGSTSRLSRMLAEGIRVGFILFLAILVSGLVPMLIQTYGWYDMALKAGGMDKIVEAVTEAPACEFCRAAQEMQQKSEPSHENTPGKDRVETVKVYAVHHGHDLFKARSFSSSDSRVWRSAGNEIVPDRLALAPSTPPPEFFV</sequence>
<gene>
    <name evidence="2" type="ORF">NT6N_06790</name>
</gene>
<dbReference type="EMBL" id="AP026866">
    <property type="protein sequence ID" value="BDS05639.1"/>
    <property type="molecule type" value="Genomic_DNA"/>
</dbReference>
<dbReference type="KEGG" id="osu:NT6N_06790"/>
<name>A0AAT9FI28_9BACT</name>
<evidence type="ECO:0000313" key="2">
    <source>
        <dbReference type="EMBL" id="BDS05639.1"/>
    </source>
</evidence>
<protein>
    <recommendedName>
        <fullName evidence="3">DUF2946 domain-containing protein</fullName>
    </recommendedName>
</protein>